<feature type="non-terminal residue" evidence="2">
    <location>
        <position position="797"/>
    </location>
</feature>
<gene>
    <name evidence="2" type="ORF">MNBD_GAMMA15-208</name>
</gene>
<feature type="compositionally biased region" description="Polar residues" evidence="1">
    <location>
        <begin position="434"/>
        <end position="446"/>
    </location>
</feature>
<evidence type="ECO:0000256" key="1">
    <source>
        <dbReference type="SAM" id="MobiDB-lite"/>
    </source>
</evidence>
<reference evidence="2" key="1">
    <citation type="submission" date="2018-06" db="EMBL/GenBank/DDBJ databases">
        <authorList>
            <person name="Zhirakovskaya E."/>
        </authorList>
    </citation>
    <scope>NUCLEOTIDE SEQUENCE</scope>
</reference>
<dbReference type="EMBL" id="UOFN01000024">
    <property type="protein sequence ID" value="VAW73821.1"/>
    <property type="molecule type" value="Genomic_DNA"/>
</dbReference>
<evidence type="ECO:0000313" key="2">
    <source>
        <dbReference type="EMBL" id="VAW73821.1"/>
    </source>
</evidence>
<feature type="region of interest" description="Disordered" evidence="1">
    <location>
        <begin position="415"/>
        <end position="446"/>
    </location>
</feature>
<proteinExistence type="predicted"/>
<accession>A0A3B0Y267</accession>
<name>A0A3B0Y267_9ZZZZ</name>
<sequence>MNINTQNRCNKTRFYNDELKSLNTPSVKMATLCCLCLVSLCSAPILLAPAQAGTTGFLGTPLYKTGYVSARALVKGSNGQNIYAEIDDAGNVIREIGEAVGQYAQAQIISGDTYRGYFSRFEQLQTETPGSGLSADNKTLLNALGQAILVTPINLANRDAASDAVEIKSVLISESGDVLSRSKNRIAFRIAMFGLEDGTDAGPGNDRDIIRRPGDTLLGPMSGTPVQFDLGRQYATVVGSDGAYYLQAGLPPCPGFVFTYTSSINIELKYLNFNPRRNLPVQSWYLTRPTRDTCTGLGAGVSRGIGLTGGLNQLNAVQADNLLLSGSSNVDFRQNFVIDMVVLSGTDNRLANLDGQPIPQGALTAYALNPIDYTALDQTANLDLDGDGLTDNQAAIKDAQGNTTEIAVYLNGRAVERDPSTGQPINEDLRRQPDQQAQQVGNAPPSQMHQGLLTQISETDLLDTDILTLRESNGEIVSERNKLQGNRLRSVETSRNFGAGITEDGSLYFTTPVIWTQLSSYDGDRVFVPPSRAQREYIEKGADGRAEIRNADIFDDFLRPGEIIRTYMINRATGYIGYSRAQINSNAGQFLLGTRSPPSQLLPPNLKIKVERRHNVVAGITQGETRNNLVGFEGSGLTSDTLMVITTQWYNHDGSPLPDKLPGYTARLAKVVSNKQLAEIGSGGGFESSGNIVSRFEIAPGTHTKTIYLPEDNRPDHFYIHVSGQPMERPADFSVSGVEGILGERPAKYVPFKVAVFDEEQTRIQKNAARAAGEDVNEVKPVYNWVYRPEMSFSVFD</sequence>
<protein>
    <submittedName>
        <fullName evidence="2">Uncharacterized protein</fullName>
    </submittedName>
</protein>
<organism evidence="2">
    <name type="scientific">hydrothermal vent metagenome</name>
    <dbReference type="NCBI Taxonomy" id="652676"/>
    <lineage>
        <taxon>unclassified sequences</taxon>
        <taxon>metagenomes</taxon>
        <taxon>ecological metagenomes</taxon>
    </lineage>
</organism>
<dbReference type="AlphaFoldDB" id="A0A3B0Y267"/>